<dbReference type="InterPro" id="IPR011890">
    <property type="entry name" value="SMC_prok"/>
</dbReference>
<dbReference type="GO" id="GO:0007062">
    <property type="term" value="P:sister chromatid cohesion"/>
    <property type="evidence" value="ECO:0007669"/>
    <property type="project" value="InterPro"/>
</dbReference>
<reference evidence="10" key="1">
    <citation type="submission" date="2016-11" db="EMBL/GenBank/DDBJ databases">
        <authorList>
            <person name="Varghese N."/>
            <person name="Submissions S."/>
        </authorList>
    </citation>
    <scope>NUCLEOTIDE SEQUENCE [LARGE SCALE GENOMIC DNA]</scope>
    <source>
        <strain evidence="10">DSM 10124</strain>
    </source>
</reference>
<dbReference type="SUPFAM" id="SSF57997">
    <property type="entry name" value="Tropomyosin"/>
    <property type="match status" value="1"/>
</dbReference>
<keyword evidence="6 7" id="KW-0238">DNA-binding</keyword>
<feature type="coiled-coil region" evidence="7">
    <location>
        <begin position="167"/>
        <end position="201"/>
    </location>
</feature>
<accession>A0A1M4SIS6</accession>
<comment type="similarity">
    <text evidence="7">Belongs to the SMC family.</text>
</comment>
<dbReference type="PANTHER" id="PTHR43977">
    <property type="entry name" value="STRUCTURAL MAINTENANCE OF CHROMOSOMES PROTEIN 3"/>
    <property type="match status" value="1"/>
</dbReference>
<dbReference type="EMBL" id="FQVG01000002">
    <property type="protein sequence ID" value="SHE32110.1"/>
    <property type="molecule type" value="Genomic_DNA"/>
</dbReference>
<evidence type="ECO:0000256" key="6">
    <source>
        <dbReference type="ARBA" id="ARBA00023125"/>
    </source>
</evidence>
<dbReference type="Pfam" id="PF02463">
    <property type="entry name" value="SMC_N"/>
    <property type="match status" value="1"/>
</dbReference>
<dbReference type="GO" id="GO:0003677">
    <property type="term" value="F:DNA binding"/>
    <property type="evidence" value="ECO:0007669"/>
    <property type="project" value="UniProtKB-UniRule"/>
</dbReference>
<dbReference type="InterPro" id="IPR027417">
    <property type="entry name" value="P-loop_NTPase"/>
</dbReference>
<evidence type="ECO:0000256" key="5">
    <source>
        <dbReference type="ARBA" id="ARBA00023054"/>
    </source>
</evidence>
<feature type="domain" description="SMC hinge" evidence="8">
    <location>
        <begin position="521"/>
        <end position="638"/>
    </location>
</feature>
<evidence type="ECO:0000313" key="9">
    <source>
        <dbReference type="EMBL" id="SHE32110.1"/>
    </source>
</evidence>
<dbReference type="PIRSF" id="PIRSF005719">
    <property type="entry name" value="SMC"/>
    <property type="match status" value="1"/>
</dbReference>
<dbReference type="GO" id="GO:0006260">
    <property type="term" value="P:DNA replication"/>
    <property type="evidence" value="ECO:0007669"/>
    <property type="project" value="UniProtKB-UniRule"/>
</dbReference>
<evidence type="ECO:0000256" key="3">
    <source>
        <dbReference type="ARBA" id="ARBA00022741"/>
    </source>
</evidence>
<dbReference type="NCBIfam" id="TIGR02168">
    <property type="entry name" value="SMC_prok_B"/>
    <property type="match status" value="1"/>
</dbReference>
<evidence type="ECO:0000256" key="7">
    <source>
        <dbReference type="HAMAP-Rule" id="MF_01894"/>
    </source>
</evidence>
<comment type="domain">
    <text evidence="7">Contains large globular domains required for ATP hydrolysis at each terminus and a third globular domain forming a flexible hinge near the middle of the molecule. These domains are separated by coiled-coil structures.</text>
</comment>
<keyword evidence="3 7" id="KW-0547">Nucleotide-binding</keyword>
<feature type="binding site" evidence="7">
    <location>
        <begin position="32"/>
        <end position="39"/>
    </location>
    <ligand>
        <name>ATP</name>
        <dbReference type="ChEBI" id="CHEBI:30616"/>
    </ligand>
</feature>
<name>A0A1M4SIS6_9CLOT</name>
<proteinExistence type="inferred from homology"/>
<dbReference type="GO" id="GO:0005524">
    <property type="term" value="F:ATP binding"/>
    <property type="evidence" value="ECO:0007669"/>
    <property type="project" value="UniProtKB-UniRule"/>
</dbReference>
<dbReference type="InterPro" id="IPR003395">
    <property type="entry name" value="RecF/RecN/SMC_N"/>
</dbReference>
<comment type="subcellular location">
    <subcellularLocation>
        <location evidence="1 7">Cytoplasm</location>
    </subcellularLocation>
</comment>
<dbReference type="GO" id="GO:0005694">
    <property type="term" value="C:chromosome"/>
    <property type="evidence" value="ECO:0007669"/>
    <property type="project" value="InterPro"/>
</dbReference>
<dbReference type="CDD" id="cd03278">
    <property type="entry name" value="ABC_SMC_barmotin"/>
    <property type="match status" value="2"/>
</dbReference>
<dbReference type="SUPFAM" id="SSF75553">
    <property type="entry name" value="Smc hinge domain"/>
    <property type="match status" value="1"/>
</dbReference>
<dbReference type="FunFam" id="3.40.50.300:FF:000984">
    <property type="entry name" value="Chromosome partition protein Smc"/>
    <property type="match status" value="1"/>
</dbReference>
<evidence type="ECO:0000313" key="10">
    <source>
        <dbReference type="Proteomes" id="UP000184423"/>
    </source>
</evidence>
<keyword evidence="10" id="KW-1185">Reference proteome</keyword>
<dbReference type="RefSeq" id="WP_073247609.1">
    <property type="nucleotide sequence ID" value="NZ_FQVG01000002.1"/>
</dbReference>
<keyword evidence="4 7" id="KW-0067">ATP-binding</keyword>
<comment type="function">
    <text evidence="7">Required for chromosome condensation and partitioning.</text>
</comment>
<dbReference type="Gene3D" id="6.10.140.1720">
    <property type="match status" value="1"/>
</dbReference>
<keyword evidence="2 7" id="KW-0963">Cytoplasm</keyword>
<keyword evidence="5 7" id="KW-0175">Coiled coil</keyword>
<feature type="coiled-coil region" evidence="7">
    <location>
        <begin position="672"/>
        <end position="874"/>
    </location>
</feature>
<dbReference type="GO" id="GO:0016887">
    <property type="term" value="F:ATP hydrolysis activity"/>
    <property type="evidence" value="ECO:0007669"/>
    <property type="project" value="InterPro"/>
</dbReference>
<evidence type="ECO:0000256" key="4">
    <source>
        <dbReference type="ARBA" id="ARBA00022840"/>
    </source>
</evidence>
<protein>
    <recommendedName>
        <fullName evidence="7">Chromosome partition protein Smc</fullName>
    </recommendedName>
</protein>
<dbReference type="Gene3D" id="3.30.70.1620">
    <property type="match status" value="1"/>
</dbReference>
<dbReference type="HAMAP" id="MF_01894">
    <property type="entry name" value="Smc_prok"/>
    <property type="match status" value="1"/>
</dbReference>
<dbReference type="SMART" id="SM00968">
    <property type="entry name" value="SMC_hinge"/>
    <property type="match status" value="1"/>
</dbReference>
<comment type="subunit">
    <text evidence="7">Homodimer.</text>
</comment>
<evidence type="ECO:0000259" key="8">
    <source>
        <dbReference type="SMART" id="SM00968"/>
    </source>
</evidence>
<gene>
    <name evidence="7" type="primary">smc</name>
    <name evidence="9" type="ORF">SAMN02746091_00135</name>
</gene>
<feature type="coiled-coil region" evidence="7">
    <location>
        <begin position="248"/>
        <end position="450"/>
    </location>
</feature>
<dbReference type="Pfam" id="PF06470">
    <property type="entry name" value="SMC_hinge"/>
    <property type="match status" value="1"/>
</dbReference>
<dbReference type="InterPro" id="IPR010935">
    <property type="entry name" value="SMC_hinge"/>
</dbReference>
<sequence length="1181" mass="136435">MYLKRIEVKGFKSFADKIELDFNGGITAIVGPNGSGKSNISDAIRWVLGEQSAKTLRGAKMEDVIFAGTETRKPLGCAEVSLTIDNSDGIVPIEYTEITVTRRLYRSGESEYLINNTPCRLRDIQEIFMDTGIGKDGYSLIGQGRVDEILSTRSEDRRNLFEEAAGIVKYKTRKLEAERKLENTRQNLLRIDDIISELEAQIEPLKEQSEVAKKYLSFKEELKELEINLILNNYNEAREKYKKITVDSDEINQTKEQEEKRKQILKEEVVSLKQNLVEIEKELERVSTERLELEKNQENKQGEIKVLNERYANFINEIDRLKNEIENNKEYILEVESSIQNLGLDNNEVLDEIQLIKNEIDKIEKEYNSLNQKYITIESDIDEKKSNLLQLLNDISQEKNKISSYEITLQNFDRRKEQINFIRSQKEEELEKVKKEKEKNDINYNNLSEKRKNKTDLFNSVLQQISFLEQEGKRLQSEKNNIISDLRSKEARCNALVSMENELEGFNKATKYILTNYKENFGVLGAVSDIIKVPKGYEVAVEIALGAAIQNIVVKNESVAIQLIDVLKKNNIGRVTFYPLNTVKYKPYMIDQKIKQMPGYLGLANEIVSFDEVYKNVVGNILGRVIICDNLENAKNIAKEIDYALRIVTLEGDVINAGGSFTGGSVVKSHGILSRKNEIEELNADIKILKETTLKYNKNIALNNEKINDYFIKKNEIDQEIKSIEKEIQILVGKQLFYEKQIEDINKNIKDIEVELEHIEIETQNVKKKLEEREQQLKLLEEKQASIQEYVENTQRDIKDLQVKKDVLHKELTDKRILYAEKNKILEGISERRKQLEKEKNNYENRIKNYELEIENLNIKIEHTKENIRKNLIELQKYAEDIIKVKEEYYLFEGKKREITDIIQSKEKDIVAVEESISSVINSIHKLDIMKNKLENEIEVLINKLWEEYELSIPQAVKYKKEIKNVGEISKRVNELKANIRSLGDVNVNSIEEYKRVVERYSFLKQQREDLINAEKSLVGVINEMVQKMTEQFKYNFRIIRENFNLTFKELFGGGYADLRLDGDDVLNAGIEIIVQPPGKKLQTLSLLSGGERGLAAIALIFAILKMKPTPFCVLDEIEAALDDANVNRFAEFLKDYSTRTQFIIITHRKGSMAAADTLYGVTMEEKGVSKVVSLKLEGGK</sequence>
<dbReference type="GO" id="GO:0007059">
    <property type="term" value="P:chromosome segregation"/>
    <property type="evidence" value="ECO:0007669"/>
    <property type="project" value="UniProtKB-UniRule"/>
</dbReference>
<evidence type="ECO:0000256" key="2">
    <source>
        <dbReference type="ARBA" id="ARBA00022490"/>
    </source>
</evidence>
<dbReference type="InterPro" id="IPR036277">
    <property type="entry name" value="SMC_hinge_sf"/>
</dbReference>
<dbReference type="Gene3D" id="1.20.1060.20">
    <property type="match status" value="1"/>
</dbReference>
<organism evidence="9 10">
    <name type="scientific">Caloramator proteoclasticus DSM 10124</name>
    <dbReference type="NCBI Taxonomy" id="1121262"/>
    <lineage>
        <taxon>Bacteria</taxon>
        <taxon>Bacillati</taxon>
        <taxon>Bacillota</taxon>
        <taxon>Clostridia</taxon>
        <taxon>Eubacteriales</taxon>
        <taxon>Clostridiaceae</taxon>
        <taxon>Caloramator</taxon>
    </lineage>
</organism>
<dbReference type="Gene3D" id="3.40.50.300">
    <property type="entry name" value="P-loop containing nucleotide triphosphate hydrolases"/>
    <property type="match status" value="2"/>
</dbReference>
<evidence type="ECO:0000256" key="1">
    <source>
        <dbReference type="ARBA" id="ARBA00004496"/>
    </source>
</evidence>
<dbReference type="InterPro" id="IPR024704">
    <property type="entry name" value="SMC"/>
</dbReference>
<dbReference type="GO" id="GO:0030261">
    <property type="term" value="P:chromosome condensation"/>
    <property type="evidence" value="ECO:0007669"/>
    <property type="project" value="InterPro"/>
</dbReference>
<dbReference type="FunFam" id="3.40.50.300:FF:000901">
    <property type="entry name" value="Chromosome partition protein Smc"/>
    <property type="match status" value="1"/>
</dbReference>
<dbReference type="GO" id="GO:0005737">
    <property type="term" value="C:cytoplasm"/>
    <property type="evidence" value="ECO:0007669"/>
    <property type="project" value="UniProtKB-SubCell"/>
</dbReference>
<dbReference type="Proteomes" id="UP000184423">
    <property type="component" value="Unassembled WGS sequence"/>
</dbReference>
<dbReference type="SUPFAM" id="SSF52540">
    <property type="entry name" value="P-loop containing nucleoside triphosphate hydrolases"/>
    <property type="match status" value="1"/>
</dbReference>
<dbReference type="AlphaFoldDB" id="A0A1M4SIS6"/>